<evidence type="ECO:0000256" key="1">
    <source>
        <dbReference type="SAM" id="Phobius"/>
    </source>
</evidence>
<organism evidence="2 3">
    <name type="scientific">Priestia koreensis</name>
    <dbReference type="NCBI Taxonomy" id="284581"/>
    <lineage>
        <taxon>Bacteria</taxon>
        <taxon>Bacillati</taxon>
        <taxon>Bacillota</taxon>
        <taxon>Bacilli</taxon>
        <taxon>Bacillales</taxon>
        <taxon>Bacillaceae</taxon>
        <taxon>Priestia</taxon>
    </lineage>
</organism>
<dbReference type="RefSeq" id="WP_053403517.1">
    <property type="nucleotide sequence ID" value="NZ_JAUKEN010000003.1"/>
</dbReference>
<keyword evidence="1" id="KW-1133">Transmembrane helix</keyword>
<gene>
    <name evidence="2" type="ORF">AMD01_21610</name>
</gene>
<keyword evidence="3" id="KW-1185">Reference proteome</keyword>
<feature type="transmembrane region" description="Helical" evidence="1">
    <location>
        <begin position="29"/>
        <end position="48"/>
    </location>
</feature>
<keyword evidence="1" id="KW-0812">Transmembrane</keyword>
<sequence length="59" mass="6566">MESYIFILLLFLMGFIFLLLGLKRQSKIMLGGSLVCFLAGFAFTYIAFSTYTPNAMLGA</sequence>
<evidence type="ECO:0000313" key="3">
    <source>
        <dbReference type="Proteomes" id="UP000037558"/>
    </source>
</evidence>
<evidence type="ECO:0000313" key="2">
    <source>
        <dbReference type="EMBL" id="KOO37088.1"/>
    </source>
</evidence>
<feature type="transmembrane region" description="Helical" evidence="1">
    <location>
        <begin position="6"/>
        <end position="22"/>
    </location>
</feature>
<reference evidence="3" key="1">
    <citation type="submission" date="2015-08" db="EMBL/GenBank/DDBJ databases">
        <title>Fjat-14210 dsm16467.</title>
        <authorList>
            <person name="Liu B."/>
            <person name="Wang J."/>
            <person name="Zhu Y."/>
            <person name="Liu G."/>
            <person name="Chen Q."/>
            <person name="Chen Z."/>
            <person name="Lan J."/>
            <person name="Che J."/>
            <person name="Ge C."/>
            <person name="Shi H."/>
            <person name="Pan Z."/>
            <person name="Liu X."/>
        </authorList>
    </citation>
    <scope>NUCLEOTIDE SEQUENCE [LARGE SCALE GENOMIC DNA]</scope>
    <source>
        <strain evidence="3">DSM 16467</strain>
    </source>
</reference>
<dbReference type="Proteomes" id="UP000037558">
    <property type="component" value="Unassembled WGS sequence"/>
</dbReference>
<accession>A0A0M0KF89</accession>
<dbReference type="EMBL" id="LILC01000037">
    <property type="protein sequence ID" value="KOO37088.1"/>
    <property type="molecule type" value="Genomic_DNA"/>
</dbReference>
<keyword evidence="1" id="KW-0472">Membrane</keyword>
<proteinExistence type="predicted"/>
<dbReference type="PATRIC" id="fig|284581.3.peg.3166"/>
<protein>
    <submittedName>
        <fullName evidence="2">Uncharacterized protein</fullName>
    </submittedName>
</protein>
<dbReference type="AlphaFoldDB" id="A0A0M0KF89"/>
<comment type="caution">
    <text evidence="2">The sequence shown here is derived from an EMBL/GenBank/DDBJ whole genome shotgun (WGS) entry which is preliminary data.</text>
</comment>
<dbReference type="STRING" id="284581.AMD01_21610"/>
<name>A0A0M0KF89_9BACI</name>